<feature type="binding site" evidence="4">
    <location>
        <position position="150"/>
    </location>
    <ligand>
        <name>substrate</name>
    </ligand>
</feature>
<keyword evidence="4" id="KW-0472">Membrane</keyword>
<evidence type="ECO:0000256" key="4">
    <source>
        <dbReference type="HAMAP-Rule" id="MF_03218"/>
    </source>
</evidence>
<keyword evidence="4" id="KW-0963">Cytoplasm</keyword>
<feature type="binding site" evidence="4">
    <location>
        <position position="219"/>
    </location>
    <ligand>
        <name>substrate</name>
    </ligand>
</feature>
<feature type="binding site" evidence="4">
    <location>
        <position position="307"/>
    </location>
    <ligand>
        <name>Zn(2+)</name>
        <dbReference type="ChEBI" id="CHEBI:29105"/>
    </ligand>
</feature>
<organism evidence="7 8">
    <name type="scientific">Junco hyemalis</name>
    <name type="common">Dark-eyed junco</name>
    <dbReference type="NCBI Taxonomy" id="40217"/>
    <lineage>
        <taxon>Eukaryota</taxon>
        <taxon>Metazoa</taxon>
        <taxon>Chordata</taxon>
        <taxon>Craniata</taxon>
        <taxon>Vertebrata</taxon>
        <taxon>Euteleostomi</taxon>
        <taxon>Archelosauria</taxon>
        <taxon>Archosauria</taxon>
        <taxon>Dinosauria</taxon>
        <taxon>Saurischia</taxon>
        <taxon>Theropoda</taxon>
        <taxon>Coelurosauria</taxon>
        <taxon>Aves</taxon>
        <taxon>Neognathae</taxon>
        <taxon>Neoaves</taxon>
        <taxon>Telluraves</taxon>
        <taxon>Australaves</taxon>
        <taxon>Passeriformes</taxon>
        <taxon>Passerellidae</taxon>
        <taxon>Junco</taxon>
    </lineage>
</organism>
<feature type="region of interest" description="RNA binding" evidence="4">
    <location>
        <begin position="250"/>
        <end position="256"/>
    </location>
</feature>
<comment type="catalytic activity">
    <reaction evidence="4">
        <text>guanosine(34) in tRNA + queuine = queuosine(34) in tRNA + guanine</text>
        <dbReference type="Rhea" id="RHEA:16633"/>
        <dbReference type="Rhea" id="RHEA-COMP:10341"/>
        <dbReference type="Rhea" id="RHEA-COMP:18571"/>
        <dbReference type="ChEBI" id="CHEBI:16235"/>
        <dbReference type="ChEBI" id="CHEBI:17433"/>
        <dbReference type="ChEBI" id="CHEBI:74269"/>
        <dbReference type="ChEBI" id="CHEBI:194431"/>
        <dbReference type="EC" id="2.4.2.64"/>
    </reaction>
</comment>
<dbReference type="InterPro" id="IPR050076">
    <property type="entry name" value="ArchSynthase1/Queuine_TRR"/>
</dbReference>
<dbReference type="Ensembl" id="ENSJHYT00000002092.1">
    <property type="protein sequence ID" value="ENSJHYP00000001678.1"/>
    <property type="gene ID" value="ENSJHYG00000001451.1"/>
</dbReference>
<keyword evidence="3 4" id="KW-0819">tRNA processing</keyword>
<feature type="region of interest" description="RNA binding; important for wobble base 34 recognition" evidence="4">
    <location>
        <begin position="274"/>
        <end position="278"/>
    </location>
</feature>
<feature type="binding site" evidence="4">
    <location>
        <position position="192"/>
    </location>
    <ligand>
        <name>substrate</name>
    </ligand>
</feature>
<feature type="compositionally biased region" description="Low complexity" evidence="5">
    <location>
        <begin position="381"/>
        <end position="395"/>
    </location>
</feature>
<dbReference type="HAMAP" id="MF_00168">
    <property type="entry name" value="Q_tRNA_Tgt"/>
    <property type="match status" value="1"/>
</dbReference>
<dbReference type="GO" id="GO:0005829">
    <property type="term" value="C:cytosol"/>
    <property type="evidence" value="ECO:0007669"/>
    <property type="project" value="TreeGrafter"/>
</dbReference>
<dbReference type="PANTHER" id="PTHR46499:SF1">
    <property type="entry name" value="QUEUINE TRNA-RIBOSYLTRANSFERASE"/>
    <property type="match status" value="1"/>
</dbReference>
<gene>
    <name evidence="4" type="primary">QTRT1</name>
</gene>
<protein>
    <recommendedName>
        <fullName evidence="4">Queuine tRNA-ribosyltransferase catalytic subunit 1</fullName>
        <ecNumber evidence="4">2.4.2.64</ecNumber>
    </recommendedName>
    <alternativeName>
        <fullName evidence="4">Guanine insertion enzyme</fullName>
    </alternativeName>
    <alternativeName>
        <fullName evidence="4">tRNA-guanine transglycosylase</fullName>
    </alternativeName>
</protein>
<dbReference type="PANTHER" id="PTHR46499">
    <property type="entry name" value="QUEUINE TRNA-RIBOSYLTRANSFERASE"/>
    <property type="match status" value="1"/>
</dbReference>
<comment type="cofactor">
    <cofactor evidence="4">
        <name>Zn(2+)</name>
        <dbReference type="ChEBI" id="CHEBI:29105"/>
    </cofactor>
</comment>
<keyword evidence="4" id="KW-0862">Zinc</keyword>
<dbReference type="InterPro" id="IPR004803">
    <property type="entry name" value="TGT"/>
</dbReference>
<feature type="binding site" evidence="4">
    <location>
        <begin position="96"/>
        <end position="100"/>
    </location>
    <ligand>
        <name>substrate</name>
    </ligand>
</feature>
<keyword evidence="4" id="KW-0479">Metal-binding</keyword>
<dbReference type="Pfam" id="PF01702">
    <property type="entry name" value="TGT"/>
    <property type="match status" value="1"/>
</dbReference>
<keyword evidence="1 4" id="KW-0328">Glycosyltransferase</keyword>
<evidence type="ECO:0000313" key="8">
    <source>
        <dbReference type="Proteomes" id="UP000694408"/>
    </source>
</evidence>
<keyword evidence="2 4" id="KW-0808">Transferase</keyword>
<reference evidence="7" key="2">
    <citation type="submission" date="2025-09" db="UniProtKB">
        <authorList>
            <consortium name="Ensembl"/>
        </authorList>
    </citation>
    <scope>IDENTIFICATION</scope>
</reference>
<feature type="binding site" evidence="4">
    <location>
        <position position="312"/>
    </location>
    <ligand>
        <name>Zn(2+)</name>
        <dbReference type="ChEBI" id="CHEBI:29105"/>
    </ligand>
</feature>
<feature type="domain" description="tRNA-guanine(15) transglycosylase-like" evidence="6">
    <location>
        <begin position="18"/>
        <end position="342"/>
    </location>
</feature>
<feature type="active site" description="Proton acceptor" evidence="4">
    <location>
        <position position="96"/>
    </location>
</feature>
<dbReference type="GO" id="GO:0008616">
    <property type="term" value="P:tRNA queuosine(34) biosynthetic process"/>
    <property type="evidence" value="ECO:0007669"/>
    <property type="project" value="TreeGrafter"/>
</dbReference>
<proteinExistence type="inferred from homology"/>
<keyword evidence="8" id="KW-1185">Reference proteome</keyword>
<dbReference type="GO" id="GO:0008479">
    <property type="term" value="F:tRNA-guanosine(34) queuine transglycosylase activity"/>
    <property type="evidence" value="ECO:0007669"/>
    <property type="project" value="UniProtKB-UniRule"/>
</dbReference>
<dbReference type="NCBIfam" id="TIGR00449">
    <property type="entry name" value="tgt_general"/>
    <property type="match status" value="1"/>
</dbReference>
<dbReference type="SUPFAM" id="SSF51713">
    <property type="entry name" value="tRNA-guanine transglycosylase"/>
    <property type="match status" value="1"/>
</dbReference>
<feature type="binding site" evidence="4">
    <location>
        <position position="309"/>
    </location>
    <ligand>
        <name>Zn(2+)</name>
        <dbReference type="ChEBI" id="CHEBI:29105"/>
    </ligand>
</feature>
<evidence type="ECO:0000256" key="1">
    <source>
        <dbReference type="ARBA" id="ARBA00022676"/>
    </source>
</evidence>
<dbReference type="InterPro" id="IPR002616">
    <property type="entry name" value="tRNA_ribo_trans-like"/>
</dbReference>
<comment type="subunit">
    <text evidence="4">Heterodimer of a catalytic subunit QTRT1 and an accessory subunit QTRT2.</text>
</comment>
<evidence type="ECO:0000313" key="7">
    <source>
        <dbReference type="Ensembl" id="ENSJHYP00000001678.1"/>
    </source>
</evidence>
<comment type="subcellular location">
    <subcellularLocation>
        <location evidence="4">Cytoplasm</location>
    </subcellularLocation>
    <subcellularLocation>
        <location evidence="4">Mitochondrion outer membrane</location>
        <topology evidence="4">Peripheral membrane protein</topology>
        <orientation evidence="4">Cytoplasmic side</orientation>
    </subcellularLocation>
    <text evidence="4">Weakly associates with mitochondria, possibly via QTRT2.</text>
</comment>
<evidence type="ECO:0000259" key="6">
    <source>
        <dbReference type="Pfam" id="PF01702"/>
    </source>
</evidence>
<dbReference type="GO" id="GO:0005741">
    <property type="term" value="C:mitochondrial outer membrane"/>
    <property type="evidence" value="ECO:0007669"/>
    <property type="project" value="UniProtKB-SubCell"/>
</dbReference>
<evidence type="ECO:0000256" key="2">
    <source>
        <dbReference type="ARBA" id="ARBA00022679"/>
    </source>
</evidence>
<name>A0A8C5IB70_JUNHY</name>
<accession>A0A8C5IB70</accession>
<sequence>MGAQGFGLEILHKDAHCQARTGILHTNHGDVKLPMFMPVGTLMTVKYLSPEEVKACGSGVILANTYHVSLRPGADLVEKMGGVQKFMHYDGPMLTDSGGFQVWSLAKNKGITEEGITFKSHLDGSTLHFTPESVMDLEQKIGADIAMCFDECAPYPVTHEYMEQSMERTLRWAKRCLKAHTRQDQALFGIVQGGAFEDLRNRCAQELASLPFDGYSIGGTSIGEPREVEYQMVSYAVKYLPWEKPRYLMGVGSIDMILDGIMKGVDMFDCVLPTRLGRHGALMTSHGRLNIKSARYIEDTRPIEEGCDCYACKNNFSRAYIHHLIKCDEGFGLRLCSIHNILRLENYDASNESTYYYTTNDVTLATGYASGKITLNPEYITSSGTSGGSSSSTDSSSDDSSSD</sequence>
<keyword evidence="4" id="KW-1000">Mitochondrion outer membrane</keyword>
<dbReference type="Gene3D" id="3.20.20.105">
    <property type="entry name" value="Queuine tRNA-ribosyltransferase-like"/>
    <property type="match status" value="1"/>
</dbReference>
<reference evidence="7" key="1">
    <citation type="submission" date="2025-08" db="UniProtKB">
        <authorList>
            <consortium name="Ensembl"/>
        </authorList>
    </citation>
    <scope>IDENTIFICATION</scope>
</reference>
<dbReference type="Proteomes" id="UP000694408">
    <property type="component" value="Unplaced"/>
</dbReference>
<keyword evidence="4" id="KW-0496">Mitochondrion</keyword>
<evidence type="ECO:0000256" key="3">
    <source>
        <dbReference type="ARBA" id="ARBA00022694"/>
    </source>
</evidence>
<comment type="function">
    <text evidence="4">Catalytic subunit of the queuine tRNA-ribosyltransferase (TGT) that catalyzes the base-exchange of a guanine (G) residue with queuine (Q) at position 34 (anticodon wobble position) in tRNAs with GU(N) anticodons (tRNA-Asp, -Asn, -His and -Tyr), resulting in the hypermodified nucleoside queuosine (7-(((4,5-cis-dihydroxy-2-cyclopenten-1-yl)amino)methyl)-7-deazaguanosine). Catalysis occurs through a double-displacement mechanism. The nucleophile active site attacks the C1' of nucleotide 34 to detach the guanine base from the RNA, forming a covalent enzyme-RNA intermediate. The proton acceptor active site deprotonates the incoming queuine, allowing a nucleophilic attack on the C1' of the ribose to form the product.</text>
</comment>
<dbReference type="OMA" id="RRDFYPI"/>
<dbReference type="NCBIfam" id="TIGR00430">
    <property type="entry name" value="Q_tRNA_tgt"/>
    <property type="match status" value="1"/>
</dbReference>
<dbReference type="EC" id="2.4.2.64" evidence="4"/>
<dbReference type="GO" id="GO:0046872">
    <property type="term" value="F:metal ion binding"/>
    <property type="evidence" value="ECO:0007669"/>
    <property type="project" value="UniProtKB-KW"/>
</dbReference>
<dbReference type="AlphaFoldDB" id="A0A8C5IB70"/>
<comment type="similarity">
    <text evidence="4">Belongs to the queuine tRNA-ribosyltransferase family.</text>
</comment>
<feature type="active site" description="Nucleophile" evidence="4">
    <location>
        <position position="269"/>
    </location>
</feature>
<dbReference type="InterPro" id="IPR036511">
    <property type="entry name" value="TGT-like_sf"/>
</dbReference>
<feature type="binding site" evidence="4">
    <location>
        <position position="339"/>
    </location>
    <ligand>
        <name>Zn(2+)</name>
        <dbReference type="ChEBI" id="CHEBI:29105"/>
    </ligand>
</feature>
<feature type="region of interest" description="Disordered" evidence="5">
    <location>
        <begin position="380"/>
        <end position="403"/>
    </location>
</feature>
<evidence type="ECO:0000256" key="5">
    <source>
        <dbReference type="SAM" id="MobiDB-lite"/>
    </source>
</evidence>